<proteinExistence type="predicted"/>
<keyword evidence="5" id="KW-0460">Magnesium</keyword>
<evidence type="ECO:0000256" key="5">
    <source>
        <dbReference type="ARBA" id="ARBA00022842"/>
    </source>
</evidence>
<dbReference type="AlphaFoldDB" id="A0AAE6B940"/>
<evidence type="ECO:0000256" key="3">
    <source>
        <dbReference type="ARBA" id="ARBA00022723"/>
    </source>
</evidence>
<dbReference type="InterPro" id="IPR039121">
    <property type="entry name" value="NUDT19"/>
</dbReference>
<comment type="cofactor">
    <cofactor evidence="1">
        <name>Mn(2+)</name>
        <dbReference type="ChEBI" id="CHEBI:29035"/>
    </cofactor>
</comment>
<dbReference type="Gene3D" id="3.90.79.10">
    <property type="entry name" value="Nucleoside Triphosphate Pyrophosphohydrolase"/>
    <property type="match status" value="2"/>
</dbReference>
<keyword evidence="6" id="KW-0464">Manganese</keyword>
<feature type="domain" description="Nudix hydrolase" evidence="7">
    <location>
        <begin position="22"/>
        <end position="199"/>
    </location>
</feature>
<dbReference type="InterPro" id="IPR015797">
    <property type="entry name" value="NUDIX_hydrolase-like_dom_sf"/>
</dbReference>
<dbReference type="CDD" id="cd18870">
    <property type="entry name" value="NUDIX_AcylCoAdiphos_Nudt19"/>
    <property type="match status" value="1"/>
</dbReference>
<evidence type="ECO:0000256" key="6">
    <source>
        <dbReference type="ARBA" id="ARBA00023211"/>
    </source>
</evidence>
<name>A0AAE6B940_AGRTU</name>
<keyword evidence="3" id="KW-0479">Metal-binding</keyword>
<dbReference type="PANTHER" id="PTHR12318:SF0">
    <property type="entry name" value="ACYL-COENZYME A DIPHOSPHATASE NUDT19"/>
    <property type="match status" value="1"/>
</dbReference>
<evidence type="ECO:0000259" key="7">
    <source>
        <dbReference type="PROSITE" id="PS51462"/>
    </source>
</evidence>
<organism evidence="8 9">
    <name type="scientific">Agrobacterium tumefaciens</name>
    <dbReference type="NCBI Taxonomy" id="358"/>
    <lineage>
        <taxon>Bacteria</taxon>
        <taxon>Pseudomonadati</taxon>
        <taxon>Pseudomonadota</taxon>
        <taxon>Alphaproteobacteria</taxon>
        <taxon>Hyphomicrobiales</taxon>
        <taxon>Rhizobiaceae</taxon>
        <taxon>Rhizobium/Agrobacterium group</taxon>
        <taxon>Agrobacterium</taxon>
        <taxon>Agrobacterium tumefaciens complex</taxon>
    </lineage>
</organism>
<evidence type="ECO:0000256" key="2">
    <source>
        <dbReference type="ARBA" id="ARBA00001946"/>
    </source>
</evidence>
<dbReference type="Pfam" id="PF00293">
    <property type="entry name" value="NUDIX"/>
    <property type="match status" value="1"/>
</dbReference>
<accession>A0AAE6B940</accession>
<dbReference type="SUPFAM" id="SSF55811">
    <property type="entry name" value="Nudix"/>
    <property type="match status" value="1"/>
</dbReference>
<evidence type="ECO:0000313" key="9">
    <source>
        <dbReference type="Proteomes" id="UP000298579"/>
    </source>
</evidence>
<evidence type="ECO:0000256" key="4">
    <source>
        <dbReference type="ARBA" id="ARBA00022801"/>
    </source>
</evidence>
<reference evidence="8 9" key="1">
    <citation type="submission" date="2019-04" db="EMBL/GenBank/DDBJ databases">
        <title>Complete genome sequence of Agrobacterium tumefaciens CFBP5877.</title>
        <authorList>
            <person name="Huang Y.-Y."/>
            <person name="Chiang H.-Y."/>
            <person name="Chou L."/>
            <person name="Lai E.-M."/>
            <person name="Kuo C.-H."/>
        </authorList>
    </citation>
    <scope>NUCLEOTIDE SEQUENCE [LARGE SCALE GENOMIC DNA]</scope>
    <source>
        <strain evidence="8 9">CFBP5877</strain>
    </source>
</reference>
<dbReference type="GO" id="GO:0046872">
    <property type="term" value="F:metal ion binding"/>
    <property type="evidence" value="ECO:0007669"/>
    <property type="project" value="UniProtKB-KW"/>
</dbReference>
<dbReference type="PROSITE" id="PS51462">
    <property type="entry name" value="NUDIX"/>
    <property type="match status" value="1"/>
</dbReference>
<dbReference type="PANTHER" id="PTHR12318">
    <property type="entry name" value="TESTOSTERONE-REGULATED PROTEIN RP2"/>
    <property type="match status" value="1"/>
</dbReference>
<sequence length="228" mass="25305">MGETLHEPQRSRDAETVSAPLRPRDAASLILFDRSAPQLRVLMGQRSSAHVFMPGAYVFPGGKRDPRDHALPFSGDLHPAVLHKLTASAARRLSAAGARALALAAARELFEETGVDLGLGAEGPDLSRFRYVARAITPPGNVRRYDTRFFCCYTDELGLDIRLTRDSDELSNVQWLDMTDLSGLNMPKITRTVLEDVTKLMIGDPSLPFESPARLYVTRHGRFIRDFV</sequence>
<evidence type="ECO:0000313" key="8">
    <source>
        <dbReference type="EMBL" id="QCL78534.1"/>
    </source>
</evidence>
<dbReference type="InterPro" id="IPR000086">
    <property type="entry name" value="NUDIX_hydrolase_dom"/>
</dbReference>
<keyword evidence="4 8" id="KW-0378">Hydrolase</keyword>
<dbReference type="GO" id="GO:0016818">
    <property type="term" value="F:hydrolase activity, acting on acid anhydrides, in phosphorus-containing anhydrides"/>
    <property type="evidence" value="ECO:0007669"/>
    <property type="project" value="InterPro"/>
</dbReference>
<gene>
    <name evidence="8" type="ORF">CFBP5877_05240</name>
</gene>
<evidence type="ECO:0000256" key="1">
    <source>
        <dbReference type="ARBA" id="ARBA00001936"/>
    </source>
</evidence>
<dbReference type="EMBL" id="CP039897">
    <property type="protein sequence ID" value="QCL78534.1"/>
    <property type="molecule type" value="Genomic_DNA"/>
</dbReference>
<dbReference type="Proteomes" id="UP000298579">
    <property type="component" value="Chromosome circular"/>
</dbReference>
<protein>
    <submittedName>
        <fullName evidence="8">NUDIX hydrolase</fullName>
    </submittedName>
</protein>
<comment type="cofactor">
    <cofactor evidence="2">
        <name>Mg(2+)</name>
        <dbReference type="ChEBI" id="CHEBI:18420"/>
    </cofactor>
</comment>